<dbReference type="Proteomes" id="UP000275727">
    <property type="component" value="Chromosome"/>
</dbReference>
<gene>
    <name evidence="2" type="ORF">SmB9_21350</name>
</gene>
<dbReference type="EMBL" id="AP018711">
    <property type="protein sequence ID" value="BBE34477.1"/>
    <property type="molecule type" value="Genomic_DNA"/>
</dbReference>
<dbReference type="AlphaFoldDB" id="A0AAD1D603"/>
<organism evidence="2 3">
    <name type="scientific">Sphingosinicella microcystinivorans</name>
    <dbReference type="NCBI Taxonomy" id="335406"/>
    <lineage>
        <taxon>Bacteria</taxon>
        <taxon>Pseudomonadati</taxon>
        <taxon>Pseudomonadota</taxon>
        <taxon>Alphaproteobacteria</taxon>
        <taxon>Sphingomonadales</taxon>
        <taxon>Sphingosinicellaceae</taxon>
        <taxon>Sphingosinicella</taxon>
    </lineage>
</organism>
<evidence type="ECO:0000313" key="2">
    <source>
        <dbReference type="EMBL" id="BBE34477.1"/>
    </source>
</evidence>
<keyword evidence="1" id="KW-1133">Transmembrane helix</keyword>
<evidence type="ECO:0000313" key="3">
    <source>
        <dbReference type="Proteomes" id="UP000275727"/>
    </source>
</evidence>
<feature type="transmembrane region" description="Helical" evidence="1">
    <location>
        <begin position="12"/>
        <end position="34"/>
    </location>
</feature>
<feature type="transmembrane region" description="Helical" evidence="1">
    <location>
        <begin position="93"/>
        <end position="125"/>
    </location>
</feature>
<sequence length="166" mass="16888">MPLAAPRVEIGIEAILSFGKIVLIILIEPCHLALPPARIFAIVRVLAPAVATITPLLTITCPAIVFAAIRALITGAGVVAAPAGTPAPSVAAVAARVVTIIAPILARLVSAGPIIAFISIGHLAAKRARIPAFIFMIIEIPRAFKSARPAALATGVGFIVAAIAFS</sequence>
<name>A0AAD1D603_SPHMI</name>
<keyword evidence="1" id="KW-0472">Membrane</keyword>
<accession>A0AAD1D603</accession>
<proteinExistence type="predicted"/>
<feature type="transmembrane region" description="Helical" evidence="1">
    <location>
        <begin position="146"/>
        <end position="165"/>
    </location>
</feature>
<reference evidence="2 3" key="1">
    <citation type="submission" date="2018-06" db="EMBL/GenBank/DDBJ databases">
        <title>Complete Genome Sequence of the Microcystin-Degrading Bacterium Sphingosinicella microcystinivorans Strain B-9.</title>
        <authorList>
            <person name="Jin H."/>
            <person name="Nishizawa T."/>
            <person name="Guo Y."/>
            <person name="Nishizawa A."/>
            <person name="Park H."/>
            <person name="Kato H."/>
            <person name="Tsuji K."/>
            <person name="Harada K."/>
        </authorList>
    </citation>
    <scope>NUCLEOTIDE SEQUENCE [LARGE SCALE GENOMIC DNA]</scope>
    <source>
        <strain evidence="2 3">B9</strain>
    </source>
</reference>
<feature type="transmembrane region" description="Helical" evidence="1">
    <location>
        <begin position="46"/>
        <end position="73"/>
    </location>
</feature>
<dbReference type="KEGG" id="smic:SmB9_21350"/>
<evidence type="ECO:0000256" key="1">
    <source>
        <dbReference type="SAM" id="Phobius"/>
    </source>
</evidence>
<keyword evidence="1" id="KW-0812">Transmembrane</keyword>
<protein>
    <submittedName>
        <fullName evidence="2">Uncharacterized protein</fullName>
    </submittedName>
</protein>